<gene>
    <name evidence="1" type="ORF">EM6_1250</name>
</gene>
<evidence type="ECO:0000313" key="2">
    <source>
        <dbReference type="Proteomes" id="UP000278756"/>
    </source>
</evidence>
<dbReference type="Proteomes" id="UP000278756">
    <property type="component" value="Chromosome 1"/>
</dbReference>
<name>A0A3G9G467_9CAUL</name>
<reference evidence="2" key="2">
    <citation type="journal article" date="2017" name="Plant Physiol. Biochem.">
        <title>Differential oxidative and antioxidative response of duckweed Lemna minor toward plant growth promoting/inhibiting bacteria.</title>
        <authorList>
            <person name="Ishizawa H."/>
            <person name="Kuroda M."/>
            <person name="Morikawa M."/>
            <person name="Ike M."/>
        </authorList>
    </citation>
    <scope>NUCLEOTIDE SEQUENCE [LARGE SCALE GENOMIC DNA]</scope>
    <source>
        <strain evidence="2">M6</strain>
    </source>
</reference>
<reference evidence="2" key="1">
    <citation type="journal article" date="2017" name="Biotechnol. Biofuels">
        <title>Evaluation of environmental bacterial communities as a factor affecting the growth of duckweed Lemna minor.</title>
        <authorList>
            <person name="Ishizawa H."/>
            <person name="Kuroda M."/>
            <person name="Morikawa M."/>
            <person name="Ike M."/>
        </authorList>
    </citation>
    <scope>NUCLEOTIDE SEQUENCE [LARGE SCALE GENOMIC DNA]</scope>
    <source>
        <strain evidence="2">M6</strain>
    </source>
</reference>
<dbReference type="EMBL" id="AP018827">
    <property type="protein sequence ID" value="BBF80665.1"/>
    <property type="molecule type" value="Genomic_DNA"/>
</dbReference>
<sequence>MGADMRLGKPGLIVAGMALGAIVCPDVAQAQMTPRLVEPARIGTVHEVLGAARYVATPKANCPEASRSFDNGPCFDGVAATLKASGLTQARVLGVRYAAAAGEAVRGDYGRDYSLFDLTLTPEGLRWREADLPTSDVFVPRDCYALRGEGVFYTVETRGGQTVAQERQTVVCGGGPRQPNGPWRVDGPSIPVDPPVAGAPVRASRDAWPRTETLRAQGDWRYLAQPDPACAESDVVRKTYCAQTGIAYLQAHAEEKELDLIASKYAVRAGDVLKDEAVEQLVLKRASKGFKADKRWFERSKLTIPSGCSATQATVFRVHDRDGALFVAEEALSDCGAPPAPTPRDIFEAYGEARPVAMARSSCPDTAQLLPGICFEEVIGYMRAFDHKALDVVVLKRQVRDGDRVWQDYDTAKVRLADGKYSAERKGQQVLGYVSMSRCEDMSDRPAEGRGYRIEWRGRSLMAVPYEWKACPIY</sequence>
<evidence type="ECO:0000313" key="1">
    <source>
        <dbReference type="EMBL" id="BBF80665.1"/>
    </source>
</evidence>
<protein>
    <submittedName>
        <fullName evidence="1">Uncharacterized protein</fullName>
    </submittedName>
</protein>
<proteinExistence type="predicted"/>
<dbReference type="AlphaFoldDB" id="A0A3G9G467"/>
<organism evidence="1 2">
    <name type="scientific">Asticcacaulis excentricus</name>
    <dbReference type="NCBI Taxonomy" id="78587"/>
    <lineage>
        <taxon>Bacteria</taxon>
        <taxon>Pseudomonadati</taxon>
        <taxon>Pseudomonadota</taxon>
        <taxon>Alphaproteobacteria</taxon>
        <taxon>Caulobacterales</taxon>
        <taxon>Caulobacteraceae</taxon>
        <taxon>Asticcacaulis</taxon>
    </lineage>
</organism>
<accession>A0A3G9G467</accession>